<dbReference type="RefSeq" id="WP_278280389.1">
    <property type="nucleotide sequence ID" value="NZ_FOHN01000011.1"/>
</dbReference>
<keyword evidence="1" id="KW-0472">Membrane</keyword>
<organism evidence="2 3">
    <name type="scientific">[Clostridium] polysaccharolyticum</name>
    <dbReference type="NCBI Taxonomy" id="29364"/>
    <lineage>
        <taxon>Bacteria</taxon>
        <taxon>Bacillati</taxon>
        <taxon>Bacillota</taxon>
        <taxon>Clostridia</taxon>
        <taxon>Lachnospirales</taxon>
        <taxon>Lachnospiraceae</taxon>
    </lineage>
</organism>
<keyword evidence="1" id="KW-1133">Transmembrane helix</keyword>
<dbReference type="STRING" id="29364.SAMN04487772_11155"/>
<evidence type="ECO:0000313" key="3">
    <source>
        <dbReference type="Proteomes" id="UP000199800"/>
    </source>
</evidence>
<reference evidence="2 3" key="1">
    <citation type="submission" date="2016-10" db="EMBL/GenBank/DDBJ databases">
        <authorList>
            <person name="de Groot N.N."/>
        </authorList>
    </citation>
    <scope>NUCLEOTIDE SEQUENCE [LARGE SCALE GENOMIC DNA]</scope>
    <source>
        <strain evidence="2 3">DSM 1801</strain>
    </source>
</reference>
<keyword evidence="1" id="KW-0812">Transmembrane</keyword>
<dbReference type="Proteomes" id="UP000199800">
    <property type="component" value="Unassembled WGS sequence"/>
</dbReference>
<name>A0A1I0CT00_9FIRM</name>
<evidence type="ECO:0000313" key="2">
    <source>
        <dbReference type="EMBL" id="SET22923.1"/>
    </source>
</evidence>
<gene>
    <name evidence="2" type="ORF">SAMN04487772_11155</name>
</gene>
<dbReference type="EMBL" id="FOHN01000011">
    <property type="protein sequence ID" value="SET22923.1"/>
    <property type="molecule type" value="Genomic_DNA"/>
</dbReference>
<accession>A0A1I0CT00</accession>
<feature type="transmembrane region" description="Helical" evidence="1">
    <location>
        <begin position="20"/>
        <end position="41"/>
    </location>
</feature>
<proteinExistence type="predicted"/>
<sequence length="42" mass="4674">MFQGVDFKNMILVQGGVRVSTYLVVGFAAFVYGQIFSTKVVR</sequence>
<evidence type="ECO:0000256" key="1">
    <source>
        <dbReference type="SAM" id="Phobius"/>
    </source>
</evidence>
<protein>
    <submittedName>
        <fullName evidence="2">Uncharacterized protein</fullName>
    </submittedName>
</protein>
<dbReference type="AlphaFoldDB" id="A0A1I0CT00"/>
<keyword evidence="3" id="KW-1185">Reference proteome</keyword>